<dbReference type="PANTHER" id="PTHR31268">
    <property type="match status" value="1"/>
</dbReference>
<protein>
    <submittedName>
        <fullName evidence="2">Uncharacterized protein</fullName>
    </submittedName>
</protein>
<keyword evidence="3" id="KW-1185">Reference proteome</keyword>
<evidence type="ECO:0000313" key="3">
    <source>
        <dbReference type="Proteomes" id="UP001234989"/>
    </source>
</evidence>
<dbReference type="Pfam" id="PF05691">
    <property type="entry name" value="Raffinose_syn"/>
    <property type="match status" value="2"/>
</dbReference>
<organism evidence="2 3">
    <name type="scientific">Solanum verrucosum</name>
    <dbReference type="NCBI Taxonomy" id="315347"/>
    <lineage>
        <taxon>Eukaryota</taxon>
        <taxon>Viridiplantae</taxon>
        <taxon>Streptophyta</taxon>
        <taxon>Embryophyta</taxon>
        <taxon>Tracheophyta</taxon>
        <taxon>Spermatophyta</taxon>
        <taxon>Magnoliopsida</taxon>
        <taxon>eudicotyledons</taxon>
        <taxon>Gunneridae</taxon>
        <taxon>Pentapetalae</taxon>
        <taxon>asterids</taxon>
        <taxon>lamiids</taxon>
        <taxon>Solanales</taxon>
        <taxon>Solanaceae</taxon>
        <taxon>Solanoideae</taxon>
        <taxon>Solaneae</taxon>
        <taxon>Solanum</taxon>
    </lineage>
</organism>
<dbReference type="PANTHER" id="PTHR31268:SF5">
    <property type="entry name" value="GALACTINOL--SUCROSE GALACTOSYLTRANSFERASE 6-RELATED"/>
    <property type="match status" value="1"/>
</dbReference>
<name>A0AAF0TXT7_SOLVR</name>
<sequence length="147" mass="15928">MAIITPTIMIFDKKLLVKDRTILTNVTDNVITTSGTASSPSEGVFLGAEFDQDNNRHVVPLGKLQDVLFFSCFRGILEAGLESLSTGGFPPKFIIIDDGWHSVGGDPESGLLSFYLDDMPPPDQKVHSIEVASIDMRKENSKSGIGT</sequence>
<reference evidence="2" key="1">
    <citation type="submission" date="2023-08" db="EMBL/GenBank/DDBJ databases">
        <title>A de novo genome assembly of Solanum verrucosum Schlechtendal, a Mexican diploid species geographically isolated from the other diploid A-genome species in potato relatives.</title>
        <authorList>
            <person name="Hosaka K."/>
        </authorList>
    </citation>
    <scope>NUCLEOTIDE SEQUENCE</scope>
    <source>
        <tissue evidence="2">Young leaves</tissue>
    </source>
</reference>
<dbReference type="Proteomes" id="UP001234989">
    <property type="component" value="Chromosome 7"/>
</dbReference>
<dbReference type="AlphaFoldDB" id="A0AAF0TXT7"/>
<gene>
    <name evidence="2" type="ORF">MTR67_030051</name>
</gene>
<keyword evidence="1" id="KW-0119">Carbohydrate metabolism</keyword>
<accession>A0AAF0TXT7</accession>
<proteinExistence type="predicted"/>
<dbReference type="InterPro" id="IPR008811">
    <property type="entry name" value="Glycosyl_hydrolases_36"/>
</dbReference>
<evidence type="ECO:0000313" key="2">
    <source>
        <dbReference type="EMBL" id="WMV36666.1"/>
    </source>
</evidence>
<evidence type="ECO:0000256" key="1">
    <source>
        <dbReference type="ARBA" id="ARBA00023277"/>
    </source>
</evidence>
<dbReference type="EMBL" id="CP133618">
    <property type="protein sequence ID" value="WMV36666.1"/>
    <property type="molecule type" value="Genomic_DNA"/>
</dbReference>